<evidence type="ECO:0000313" key="2">
    <source>
        <dbReference type="Proteomes" id="UP000799755"/>
    </source>
</evidence>
<gene>
    <name evidence="1" type="ORF">BDR25DRAFT_372902</name>
</gene>
<accession>A0ACB6QN55</accession>
<sequence>MPHDISFKTLQTFLNKVQWNKVVQKAPNTSRGQRLFPSRTPKNDANYSFRIDKGSDIDGKPELIIQANKNAADKKVKEAAQKDSHAILAKGTVDPKVDTDGSQVRAKLENDFKERKYIVVRV</sequence>
<dbReference type="EMBL" id="MU003515">
    <property type="protein sequence ID" value="KAF2468418.1"/>
    <property type="molecule type" value="Genomic_DNA"/>
</dbReference>
<reference evidence="1" key="1">
    <citation type="journal article" date="2020" name="Stud. Mycol.">
        <title>101 Dothideomycetes genomes: a test case for predicting lifestyles and emergence of pathogens.</title>
        <authorList>
            <person name="Haridas S."/>
            <person name="Albert R."/>
            <person name="Binder M."/>
            <person name="Bloem J."/>
            <person name="Labutti K."/>
            <person name="Salamov A."/>
            <person name="Andreopoulos B."/>
            <person name="Baker S."/>
            <person name="Barry K."/>
            <person name="Bills G."/>
            <person name="Bluhm B."/>
            <person name="Cannon C."/>
            <person name="Castanera R."/>
            <person name="Culley D."/>
            <person name="Daum C."/>
            <person name="Ezra D."/>
            <person name="Gonzalez J."/>
            <person name="Henrissat B."/>
            <person name="Kuo A."/>
            <person name="Liang C."/>
            <person name="Lipzen A."/>
            <person name="Lutzoni F."/>
            <person name="Magnuson J."/>
            <person name="Mondo S."/>
            <person name="Nolan M."/>
            <person name="Ohm R."/>
            <person name="Pangilinan J."/>
            <person name="Park H.-J."/>
            <person name="Ramirez L."/>
            <person name="Alfaro M."/>
            <person name="Sun H."/>
            <person name="Tritt A."/>
            <person name="Yoshinaga Y."/>
            <person name="Zwiers L.-H."/>
            <person name="Turgeon B."/>
            <person name="Goodwin S."/>
            <person name="Spatafora J."/>
            <person name="Crous P."/>
            <person name="Grigoriev I."/>
        </authorList>
    </citation>
    <scope>NUCLEOTIDE SEQUENCE</scope>
    <source>
        <strain evidence="1">ATCC 200398</strain>
    </source>
</reference>
<organism evidence="1 2">
    <name type="scientific">Lindgomyces ingoldianus</name>
    <dbReference type="NCBI Taxonomy" id="673940"/>
    <lineage>
        <taxon>Eukaryota</taxon>
        <taxon>Fungi</taxon>
        <taxon>Dikarya</taxon>
        <taxon>Ascomycota</taxon>
        <taxon>Pezizomycotina</taxon>
        <taxon>Dothideomycetes</taxon>
        <taxon>Pleosporomycetidae</taxon>
        <taxon>Pleosporales</taxon>
        <taxon>Lindgomycetaceae</taxon>
        <taxon>Lindgomyces</taxon>
    </lineage>
</organism>
<protein>
    <submittedName>
        <fullName evidence="1">Uncharacterized protein</fullName>
    </submittedName>
</protein>
<keyword evidence="2" id="KW-1185">Reference proteome</keyword>
<comment type="caution">
    <text evidence="1">The sequence shown here is derived from an EMBL/GenBank/DDBJ whole genome shotgun (WGS) entry which is preliminary data.</text>
</comment>
<name>A0ACB6QN55_9PLEO</name>
<proteinExistence type="predicted"/>
<dbReference type="Proteomes" id="UP000799755">
    <property type="component" value="Unassembled WGS sequence"/>
</dbReference>
<evidence type="ECO:0000313" key="1">
    <source>
        <dbReference type="EMBL" id="KAF2468418.1"/>
    </source>
</evidence>